<dbReference type="Pfam" id="PF00199">
    <property type="entry name" value="Catalase"/>
    <property type="match status" value="1"/>
</dbReference>
<comment type="similarity">
    <text evidence="2 10 13">Belongs to the catalase family.</text>
</comment>
<keyword evidence="4 10" id="KW-0575">Peroxidase</keyword>
<feature type="domain" description="Catalase core" evidence="16">
    <location>
        <begin position="31"/>
        <end position="422"/>
    </location>
</feature>
<dbReference type="InterPro" id="IPR024712">
    <property type="entry name" value="Catalase_clade2"/>
</dbReference>
<sequence length="726" mass="81106">MATTANSRTANGKFADMSKETVEVNGQQHMTTDSGMKISDPDHWLRVANKSNTGPTLLEDQIAREKIMRFDHERIPERVVHARGTGAFGTFKLFESAEDVTTAGVLTDTSRTTPLFLRFSTVQGSKGSADTVRDVRGFAVKMYTDEGNWDIVGNNIPVFFIQDAIKFPDVIHSVKPEPHNEVPQGQSAHNNFWDFQYLHSETTHMNQWIMSDRAIPRSFRMMQGFGVNTYSLINAQGKRHFVKFHFTPELGVHSLVWDEALKICGQDPDFHRKDLMDAIEAGHYPRWKFGLQLIPEEKKDNFDFDPLDATKVWPEELVPIRYIGELELNRNVDEFFPQTEQVAFCTSHIVPGIDFSDDPLLQGRNFSYFDTQISRLGPNWEELPINRPVCPYLSLVNRDGAMKHRITKGTVNYWPNRFDANPPAAPAQGGFASYPEPQHGFKARALSDKFKEHYQQAQTFYNSLSQIEKMHVAKAFSFELDHCVDPVVYKRMSERLAAINLDLARTVAQNVGGDPPTKALKENQGQKARGLSQLEYQPETPTIATRRIAILIADGFDYPSYTTIKETLQAHGAFVFTIGAQRQGVKAESGQSVVPDHHFSGMRSSLFDAVFVPGGQHVAAALAKNGVAKFWITESFAHLKAIAGINEAVPFIERQIGLAEVKVASSGTAATDSYGVVTGHGDPAATLKVANVGPEAKGLAERFIWNVSKHRNWQRELDGLADQVAA</sequence>
<dbReference type="InterPro" id="IPR029062">
    <property type="entry name" value="Class_I_gatase-like"/>
</dbReference>
<feature type="region of interest" description="Disordered" evidence="15">
    <location>
        <begin position="514"/>
        <end position="536"/>
    </location>
</feature>
<evidence type="ECO:0000256" key="5">
    <source>
        <dbReference type="ARBA" id="ARBA00022617"/>
    </source>
</evidence>
<keyword evidence="6 10" id="KW-0479">Metal-binding</keyword>
<organism evidence="17 18">
    <name type="scientific">Penicillium alfredii</name>
    <dbReference type="NCBI Taxonomy" id="1506179"/>
    <lineage>
        <taxon>Eukaryota</taxon>
        <taxon>Fungi</taxon>
        <taxon>Dikarya</taxon>
        <taxon>Ascomycota</taxon>
        <taxon>Pezizomycotina</taxon>
        <taxon>Eurotiomycetes</taxon>
        <taxon>Eurotiomycetidae</taxon>
        <taxon>Eurotiales</taxon>
        <taxon>Aspergillaceae</taxon>
        <taxon>Penicillium</taxon>
    </lineage>
</organism>
<keyword evidence="7 10" id="KW-0560">Oxidoreductase</keyword>
<evidence type="ECO:0000256" key="12">
    <source>
        <dbReference type="PIRSR" id="PIRSR038927-2"/>
    </source>
</evidence>
<keyword evidence="5 10" id="KW-0349">Heme</keyword>
<evidence type="ECO:0000256" key="8">
    <source>
        <dbReference type="ARBA" id="ARBA00023004"/>
    </source>
</evidence>
<dbReference type="PRINTS" id="PR00067">
    <property type="entry name" value="CATALASE"/>
</dbReference>
<evidence type="ECO:0000256" key="1">
    <source>
        <dbReference type="ARBA" id="ARBA00001971"/>
    </source>
</evidence>
<dbReference type="InterPro" id="IPR020835">
    <property type="entry name" value="Catalase_sf"/>
</dbReference>
<dbReference type="EMBL" id="JAPMSZ010000007">
    <property type="protein sequence ID" value="KAJ5096172.1"/>
    <property type="molecule type" value="Genomic_DNA"/>
</dbReference>
<dbReference type="PANTHER" id="PTHR42821">
    <property type="entry name" value="CATALASE"/>
    <property type="match status" value="1"/>
</dbReference>
<dbReference type="Gene3D" id="1.20.1370.20">
    <property type="match status" value="1"/>
</dbReference>
<dbReference type="InterPro" id="IPR024708">
    <property type="entry name" value="Catalase_AS"/>
</dbReference>
<dbReference type="EC" id="1.11.1.6" evidence="3 10"/>
<reference evidence="17" key="2">
    <citation type="journal article" date="2023" name="IMA Fungus">
        <title>Comparative genomic study of the Penicillium genus elucidates a diverse pangenome and 15 lateral gene transfer events.</title>
        <authorList>
            <person name="Petersen C."/>
            <person name="Sorensen T."/>
            <person name="Nielsen M.R."/>
            <person name="Sondergaard T.E."/>
            <person name="Sorensen J.L."/>
            <person name="Fitzpatrick D.A."/>
            <person name="Frisvad J.C."/>
            <person name="Nielsen K.L."/>
        </authorList>
    </citation>
    <scope>NUCLEOTIDE SEQUENCE</scope>
    <source>
        <strain evidence="17">IBT 34128</strain>
    </source>
</reference>
<feature type="active site" evidence="11">
    <location>
        <position position="154"/>
    </location>
</feature>
<dbReference type="InterPro" id="IPR011614">
    <property type="entry name" value="Catalase_core"/>
</dbReference>
<dbReference type="Gene3D" id="3.40.50.880">
    <property type="match status" value="1"/>
</dbReference>
<dbReference type="GeneID" id="81395278"/>
<evidence type="ECO:0000256" key="11">
    <source>
        <dbReference type="PIRSR" id="PIRSR038927-1"/>
    </source>
</evidence>
<dbReference type="InterPro" id="IPR018028">
    <property type="entry name" value="Catalase"/>
</dbReference>
<comment type="caution">
    <text evidence="17">The sequence shown here is derived from an EMBL/GenBank/DDBJ whole genome shotgun (WGS) entry which is preliminary data.</text>
</comment>
<comment type="catalytic activity">
    <reaction evidence="10 13">
        <text>2 H2O2 = O2 + 2 H2O</text>
        <dbReference type="Rhea" id="RHEA:20309"/>
        <dbReference type="ChEBI" id="CHEBI:15377"/>
        <dbReference type="ChEBI" id="CHEBI:15379"/>
        <dbReference type="ChEBI" id="CHEBI:16240"/>
        <dbReference type="EC" id="1.11.1.6"/>
    </reaction>
</comment>
<gene>
    <name evidence="17" type="ORF">NUU61_005528</name>
</gene>
<dbReference type="CDD" id="cd03132">
    <property type="entry name" value="GATase1_catalase"/>
    <property type="match status" value="1"/>
</dbReference>
<evidence type="ECO:0000256" key="4">
    <source>
        <dbReference type="ARBA" id="ARBA00022559"/>
    </source>
</evidence>
<dbReference type="GO" id="GO:0042744">
    <property type="term" value="P:hydrogen peroxide catabolic process"/>
    <property type="evidence" value="ECO:0007669"/>
    <property type="project" value="UniProtKB-UniRule"/>
</dbReference>
<evidence type="ECO:0000256" key="10">
    <source>
        <dbReference type="PIRNR" id="PIRNR038927"/>
    </source>
</evidence>
<dbReference type="GO" id="GO:0046872">
    <property type="term" value="F:metal ion binding"/>
    <property type="evidence" value="ECO:0007669"/>
    <property type="project" value="UniProtKB-KW"/>
</dbReference>
<dbReference type="PIRSF" id="PIRSF038927">
    <property type="entry name" value="Catalase_clade2"/>
    <property type="match status" value="1"/>
</dbReference>
<keyword evidence="9 10" id="KW-0376">Hydrogen peroxide</keyword>
<dbReference type="PROSITE" id="PS51402">
    <property type="entry name" value="CATALASE_3"/>
    <property type="match status" value="1"/>
</dbReference>
<evidence type="ECO:0000256" key="6">
    <source>
        <dbReference type="ARBA" id="ARBA00022723"/>
    </source>
</evidence>
<dbReference type="InterPro" id="IPR010582">
    <property type="entry name" value="Catalase_immune_responsive"/>
</dbReference>
<evidence type="ECO:0000256" key="9">
    <source>
        <dbReference type="ARBA" id="ARBA00023324"/>
    </source>
</evidence>
<evidence type="ECO:0000256" key="13">
    <source>
        <dbReference type="RuleBase" id="RU000498"/>
    </source>
</evidence>
<evidence type="ECO:0000256" key="7">
    <source>
        <dbReference type="ARBA" id="ARBA00023002"/>
    </source>
</evidence>
<evidence type="ECO:0000256" key="2">
    <source>
        <dbReference type="ARBA" id="ARBA00005329"/>
    </source>
</evidence>
<dbReference type="InterPro" id="IPR002226">
    <property type="entry name" value="Catalase_haem_BS"/>
</dbReference>
<dbReference type="InterPro" id="IPR041399">
    <property type="entry name" value="Catalase_large_C"/>
</dbReference>
<dbReference type="PROSITE" id="PS00438">
    <property type="entry name" value="CATALASE_2"/>
    <property type="match status" value="1"/>
</dbReference>
<dbReference type="SMART" id="SM01060">
    <property type="entry name" value="Catalase"/>
    <property type="match status" value="1"/>
</dbReference>
<dbReference type="SUPFAM" id="SSF56634">
    <property type="entry name" value="Heme-dependent catalase-like"/>
    <property type="match status" value="1"/>
</dbReference>
<dbReference type="GO" id="GO:0004096">
    <property type="term" value="F:catalase activity"/>
    <property type="evidence" value="ECO:0007669"/>
    <property type="project" value="UniProtKB-UniRule"/>
</dbReference>
<feature type="active site" evidence="11">
    <location>
        <position position="81"/>
    </location>
</feature>
<evidence type="ECO:0000256" key="15">
    <source>
        <dbReference type="SAM" id="MobiDB-lite"/>
    </source>
</evidence>
<dbReference type="AlphaFoldDB" id="A0A9W9FA23"/>
<comment type="cofactor">
    <cofactor evidence="1 10 12">
        <name>heme</name>
        <dbReference type="ChEBI" id="CHEBI:30413"/>
    </cofactor>
</comment>
<accession>A0A9W9FA23</accession>
<feature type="binding site" description="axial binding residue" evidence="12">
    <location>
        <position position="368"/>
    </location>
    <ligand>
        <name>heme</name>
        <dbReference type="ChEBI" id="CHEBI:30413"/>
    </ligand>
    <ligandPart>
        <name>Fe</name>
        <dbReference type="ChEBI" id="CHEBI:18248"/>
    </ligandPart>
</feature>
<dbReference type="InterPro" id="IPR002818">
    <property type="entry name" value="DJ-1/PfpI"/>
</dbReference>
<dbReference type="GO" id="GO:0005829">
    <property type="term" value="C:cytosol"/>
    <property type="evidence" value="ECO:0007669"/>
    <property type="project" value="TreeGrafter"/>
</dbReference>
<dbReference type="PROSITE" id="PS00437">
    <property type="entry name" value="CATALASE_1"/>
    <property type="match status" value="1"/>
</dbReference>
<evidence type="ECO:0000256" key="3">
    <source>
        <dbReference type="ARBA" id="ARBA00012314"/>
    </source>
</evidence>
<evidence type="ECO:0000256" key="14">
    <source>
        <dbReference type="RuleBase" id="RU004142"/>
    </source>
</evidence>
<evidence type="ECO:0000313" key="18">
    <source>
        <dbReference type="Proteomes" id="UP001141434"/>
    </source>
</evidence>
<evidence type="ECO:0000259" key="16">
    <source>
        <dbReference type="SMART" id="SM01060"/>
    </source>
</evidence>
<dbReference type="GO" id="GO:0070301">
    <property type="term" value="P:cellular response to hydrogen peroxide"/>
    <property type="evidence" value="ECO:0007669"/>
    <property type="project" value="UniProtKB-ARBA"/>
</dbReference>
<dbReference type="OrthoDB" id="6880011at2759"/>
<dbReference type="InterPro" id="IPR043156">
    <property type="entry name" value="Catalase_clade2_helical"/>
</dbReference>
<dbReference type="Pfam" id="PF06628">
    <property type="entry name" value="Catalase-rel"/>
    <property type="match status" value="1"/>
</dbReference>
<dbReference type="Gene3D" id="2.40.180.10">
    <property type="entry name" value="Catalase core domain"/>
    <property type="match status" value="1"/>
</dbReference>
<comment type="function">
    <text evidence="14">Catalyzes the degradation of hydrogen peroxide (H(2)O(2)) generated by peroxisomal oxidases to water and oxygen, thereby protecting cells from the toxic effects of hydrogen peroxide.</text>
</comment>
<protein>
    <recommendedName>
        <fullName evidence="3 10">Catalase</fullName>
        <ecNumber evidence="3 10">1.11.1.6</ecNumber>
    </recommendedName>
</protein>
<dbReference type="PANTHER" id="PTHR42821:SF1">
    <property type="entry name" value="CATALASE-B"/>
    <property type="match status" value="1"/>
</dbReference>
<proteinExistence type="inferred from homology"/>
<dbReference type="Proteomes" id="UP001141434">
    <property type="component" value="Unassembled WGS sequence"/>
</dbReference>
<reference evidence="17" key="1">
    <citation type="submission" date="2022-11" db="EMBL/GenBank/DDBJ databases">
        <authorList>
            <person name="Petersen C."/>
        </authorList>
    </citation>
    <scope>NUCLEOTIDE SEQUENCE</scope>
    <source>
        <strain evidence="17">IBT 34128</strain>
    </source>
</reference>
<dbReference type="RefSeq" id="XP_056511723.1">
    <property type="nucleotide sequence ID" value="XM_056656110.1"/>
</dbReference>
<comment type="function">
    <text evidence="10">Occurs in almost all aerobically respiring organisms and serves to protect cells from the toxic effects of hydrogen peroxide.</text>
</comment>
<dbReference type="FunFam" id="2.40.180.10:FF:000003">
    <property type="entry name" value="Catalase"/>
    <property type="match status" value="1"/>
</dbReference>
<name>A0A9W9FA23_9EURO</name>
<dbReference type="GO" id="GO:0020037">
    <property type="term" value="F:heme binding"/>
    <property type="evidence" value="ECO:0007669"/>
    <property type="project" value="UniProtKB-UniRule"/>
</dbReference>
<dbReference type="Pfam" id="PF01965">
    <property type="entry name" value="DJ-1_PfpI"/>
    <property type="match status" value="1"/>
</dbReference>
<keyword evidence="8 10" id="KW-0408">Iron</keyword>
<keyword evidence="18" id="KW-1185">Reference proteome</keyword>
<dbReference type="SUPFAM" id="SSF52317">
    <property type="entry name" value="Class I glutamine amidotransferase-like"/>
    <property type="match status" value="1"/>
</dbReference>
<evidence type="ECO:0000313" key="17">
    <source>
        <dbReference type="EMBL" id="KAJ5096172.1"/>
    </source>
</evidence>